<proteinExistence type="inferred from homology"/>
<feature type="transmembrane region" description="Helical" evidence="3">
    <location>
        <begin position="390"/>
        <end position="410"/>
    </location>
</feature>
<evidence type="ECO:0000313" key="4">
    <source>
        <dbReference type="EMBL" id="RJP75055.1"/>
    </source>
</evidence>
<protein>
    <submittedName>
        <fullName evidence="4">MFS transporter</fullName>
    </submittedName>
</protein>
<evidence type="ECO:0000256" key="3">
    <source>
        <dbReference type="SAM" id="Phobius"/>
    </source>
</evidence>
<keyword evidence="3" id="KW-0472">Membrane</keyword>
<evidence type="ECO:0000256" key="1">
    <source>
        <dbReference type="ARBA" id="ARBA00009617"/>
    </source>
</evidence>
<feature type="transmembrane region" description="Helical" evidence="3">
    <location>
        <begin position="315"/>
        <end position="335"/>
    </location>
</feature>
<dbReference type="GO" id="GO:0008643">
    <property type="term" value="P:carbohydrate transport"/>
    <property type="evidence" value="ECO:0007669"/>
    <property type="project" value="InterPro"/>
</dbReference>
<keyword evidence="3" id="KW-0812">Transmembrane</keyword>
<dbReference type="GO" id="GO:0005886">
    <property type="term" value="C:plasma membrane"/>
    <property type="evidence" value="ECO:0007669"/>
    <property type="project" value="TreeGrafter"/>
</dbReference>
<gene>
    <name evidence="4" type="ORF">C4532_01345</name>
</gene>
<dbReference type="EMBL" id="QZKI01000008">
    <property type="protein sequence ID" value="RJP75055.1"/>
    <property type="molecule type" value="Genomic_DNA"/>
</dbReference>
<feature type="transmembrane region" description="Helical" evidence="3">
    <location>
        <begin position="130"/>
        <end position="148"/>
    </location>
</feature>
<dbReference type="Proteomes" id="UP000285961">
    <property type="component" value="Unassembled WGS sequence"/>
</dbReference>
<dbReference type="AlphaFoldDB" id="A0A419F8Z4"/>
<dbReference type="SUPFAM" id="SSF103473">
    <property type="entry name" value="MFS general substrate transporter"/>
    <property type="match status" value="1"/>
</dbReference>
<dbReference type="PANTHER" id="PTHR11328:SF24">
    <property type="entry name" value="MAJOR FACILITATOR SUPERFAMILY (MFS) PROFILE DOMAIN-CONTAINING PROTEIN"/>
    <property type="match status" value="1"/>
</dbReference>
<comment type="caution">
    <text evidence="4">The sequence shown here is derived from an EMBL/GenBank/DDBJ whole genome shotgun (WGS) entry which is preliminary data.</text>
</comment>
<evidence type="ECO:0000313" key="5">
    <source>
        <dbReference type="Proteomes" id="UP000285961"/>
    </source>
</evidence>
<comment type="similarity">
    <text evidence="1">Belongs to the sodium:galactoside symporter (TC 2.A.2) family.</text>
</comment>
<dbReference type="InterPro" id="IPR036259">
    <property type="entry name" value="MFS_trans_sf"/>
</dbReference>
<dbReference type="PANTHER" id="PTHR11328">
    <property type="entry name" value="MAJOR FACILITATOR SUPERFAMILY DOMAIN-CONTAINING PROTEIN"/>
    <property type="match status" value="1"/>
</dbReference>
<name>A0A419F8Z4_9BACT</name>
<evidence type="ECO:0000256" key="2">
    <source>
        <dbReference type="SAM" id="MobiDB-lite"/>
    </source>
</evidence>
<dbReference type="GO" id="GO:0015293">
    <property type="term" value="F:symporter activity"/>
    <property type="evidence" value="ECO:0007669"/>
    <property type="project" value="InterPro"/>
</dbReference>
<feature type="transmembrane region" description="Helical" evidence="3">
    <location>
        <begin position="175"/>
        <end position="195"/>
    </location>
</feature>
<feature type="transmembrane region" description="Helical" evidence="3">
    <location>
        <begin position="252"/>
        <end position="274"/>
    </location>
</feature>
<keyword evidence="3" id="KW-1133">Transmembrane helix</keyword>
<reference evidence="4 5" key="1">
    <citation type="journal article" date="2017" name="ISME J.">
        <title>Energy and carbon metabolisms in a deep terrestrial subsurface fluid microbial community.</title>
        <authorList>
            <person name="Momper L."/>
            <person name="Jungbluth S.P."/>
            <person name="Lee M.D."/>
            <person name="Amend J.P."/>
        </authorList>
    </citation>
    <scope>NUCLEOTIDE SEQUENCE [LARGE SCALE GENOMIC DNA]</scope>
    <source>
        <strain evidence="4">SURF_17</strain>
    </source>
</reference>
<organism evidence="4 5">
    <name type="scientific">Candidatus Abyssobacteria bacterium SURF_17</name>
    <dbReference type="NCBI Taxonomy" id="2093361"/>
    <lineage>
        <taxon>Bacteria</taxon>
        <taxon>Pseudomonadati</taxon>
        <taxon>Candidatus Hydrogenedentota</taxon>
        <taxon>Candidatus Abyssobacteria</taxon>
    </lineage>
</organism>
<feature type="transmembrane region" description="Helical" evidence="3">
    <location>
        <begin position="103"/>
        <end position="124"/>
    </location>
</feature>
<feature type="transmembrane region" description="Helical" evidence="3">
    <location>
        <begin position="286"/>
        <end position="308"/>
    </location>
</feature>
<sequence length="473" mass="52806">MRSHRRGCVGVGNDHSGETVERSGDKLSLKTHVTYGVSQFGLNTIGTAFGVNALFFYSTILKFDTVLFGIVLLIGQIWDAITDPIMGYTSDHTTWKHGRRRPYFLLGSIPLGVSFFLVFSPPLLQSNVTIFIYLLMTILILYTSRTVFETPYLALAPELTPDYNERTRLSGFKQFFGTLGDAMGAMVPLLLLTAFHENRRAAHFAYGLIACVTMIALSAVTLWGTFERPNLVRQSKTGIKESLRAVAKNRPYLIFMFSSTAAQMGNNIVTYLVLFLTKYWFLDETLATRFFAVFFAGCICAVPMWVWLSNHIGKKWAYVSTMAGYGLLLSSVLLLRQDARLFATAVMFFAGAFNVGLWVLSGTVAPDIIEWDEYHTGERREGVYASVWTFVYKAGIGLALWVVGTALKFIHFDADLPVQTASTLLGLRILFGPISGMFLFAGALAFLTYPITKSKHEEIRRLIRERQSSGSSV</sequence>
<feature type="region of interest" description="Disordered" evidence="2">
    <location>
        <begin position="1"/>
        <end position="23"/>
    </location>
</feature>
<accession>A0A419F8Z4</accession>
<dbReference type="Pfam" id="PF13347">
    <property type="entry name" value="MFS_2"/>
    <property type="match status" value="1"/>
</dbReference>
<dbReference type="Gene3D" id="1.20.1250.20">
    <property type="entry name" value="MFS general substrate transporter like domains"/>
    <property type="match status" value="2"/>
</dbReference>
<dbReference type="InterPro" id="IPR039672">
    <property type="entry name" value="MFS_2"/>
</dbReference>
<feature type="transmembrane region" description="Helical" evidence="3">
    <location>
        <begin position="430"/>
        <end position="451"/>
    </location>
</feature>
<feature type="transmembrane region" description="Helical" evidence="3">
    <location>
        <begin position="40"/>
        <end position="60"/>
    </location>
</feature>
<feature type="transmembrane region" description="Helical" evidence="3">
    <location>
        <begin position="341"/>
        <end position="369"/>
    </location>
</feature>
<dbReference type="CDD" id="cd17332">
    <property type="entry name" value="MFS_MelB_like"/>
    <property type="match status" value="1"/>
</dbReference>
<feature type="transmembrane region" description="Helical" evidence="3">
    <location>
        <begin position="66"/>
        <end position="82"/>
    </location>
</feature>
<feature type="transmembrane region" description="Helical" evidence="3">
    <location>
        <begin position="201"/>
        <end position="226"/>
    </location>
</feature>